<dbReference type="InterPro" id="IPR008567">
    <property type="entry name" value="BKACE"/>
</dbReference>
<dbReference type="EMBL" id="JAVDQZ010000002">
    <property type="protein sequence ID" value="MDR6425475.1"/>
    <property type="molecule type" value="Genomic_DNA"/>
</dbReference>
<dbReference type="GO" id="GO:0043720">
    <property type="term" value="F:3-keto-5-aminohexanoate cleavage activity"/>
    <property type="evidence" value="ECO:0007669"/>
    <property type="project" value="InterPro"/>
</dbReference>
<keyword evidence="4" id="KW-0862">Zinc</keyword>
<evidence type="ECO:0000313" key="5">
    <source>
        <dbReference type="EMBL" id="MDR6425475.1"/>
    </source>
</evidence>
<reference evidence="5" key="1">
    <citation type="submission" date="2023-07" db="EMBL/GenBank/DDBJ databases">
        <title>Sorghum-associated microbial communities from plants grown in Nebraska, USA.</title>
        <authorList>
            <person name="Schachtman D."/>
        </authorList>
    </citation>
    <scope>NUCLEOTIDE SEQUENCE</scope>
    <source>
        <strain evidence="5">DS2114</strain>
    </source>
</reference>
<dbReference type="Pfam" id="PF05853">
    <property type="entry name" value="BKACE"/>
    <property type="match status" value="1"/>
</dbReference>
<organism evidence="5 6">
    <name type="scientific">Variovorax paradoxus</name>
    <dbReference type="NCBI Taxonomy" id="34073"/>
    <lineage>
        <taxon>Bacteria</taxon>
        <taxon>Pseudomonadati</taxon>
        <taxon>Pseudomonadota</taxon>
        <taxon>Betaproteobacteria</taxon>
        <taxon>Burkholderiales</taxon>
        <taxon>Comamonadaceae</taxon>
        <taxon>Variovorax</taxon>
    </lineage>
</organism>
<evidence type="ECO:0000256" key="3">
    <source>
        <dbReference type="ARBA" id="ARBA00022723"/>
    </source>
</evidence>
<protein>
    <submittedName>
        <fullName evidence="5">Uncharacterized protein (DUF849 family)</fullName>
    </submittedName>
</protein>
<evidence type="ECO:0000256" key="4">
    <source>
        <dbReference type="ARBA" id="ARBA00022833"/>
    </source>
</evidence>
<dbReference type="Proteomes" id="UP001184828">
    <property type="component" value="Unassembled WGS sequence"/>
</dbReference>
<sequence>MKEDTQEIRSMSSKRKVIVTIAPTGGMAHKSQNPHLPTQPDEIAADVLRCWNAGASVAAIHARRPDDGATCDADVYRDINSRIRNAGCDIVINNSTGGGVHGDMVKPLAGDRWEIAWEERIKGMDAGAEMCTLDATTLNLSFEGKQILMDTPITRGRELAAGMKARGIKPEWEVFSPTHILQDTTTLIEEGHDDEPYFINLVMNVHRNFQNAMPYSPRFLQMMVDTLPKGSIFGVSGIGTSQLEANVAALLLGGHARVGLEDNLYFRHGELATNVQLTERIVRVIHELDMEVATPAEARQMMGLPRRSGPRPEFAPR</sequence>
<evidence type="ECO:0000256" key="2">
    <source>
        <dbReference type="ARBA" id="ARBA00022679"/>
    </source>
</evidence>
<proteinExistence type="predicted"/>
<dbReference type="PANTHER" id="PTHR37418:SF2">
    <property type="entry name" value="3-KETO-5-AMINOHEXANOATE CLEAVAGE ENZYME"/>
    <property type="match status" value="1"/>
</dbReference>
<gene>
    <name evidence="5" type="ORF">J2738_001604</name>
</gene>
<dbReference type="GO" id="GO:0046872">
    <property type="term" value="F:metal ion binding"/>
    <property type="evidence" value="ECO:0007669"/>
    <property type="project" value="UniProtKB-KW"/>
</dbReference>
<evidence type="ECO:0000256" key="1">
    <source>
        <dbReference type="ARBA" id="ARBA00001947"/>
    </source>
</evidence>
<accession>A0AAE3XX33</accession>
<comment type="cofactor">
    <cofactor evidence="1">
        <name>Zn(2+)</name>
        <dbReference type="ChEBI" id="CHEBI:29105"/>
    </cofactor>
</comment>
<dbReference type="RefSeq" id="WP_307698295.1">
    <property type="nucleotide sequence ID" value="NZ_JAUSRU010000007.1"/>
</dbReference>
<keyword evidence="2" id="KW-0808">Transferase</keyword>
<dbReference type="InterPro" id="IPR013785">
    <property type="entry name" value="Aldolase_TIM"/>
</dbReference>
<evidence type="ECO:0000313" key="6">
    <source>
        <dbReference type="Proteomes" id="UP001184828"/>
    </source>
</evidence>
<name>A0AAE3XX33_VARPD</name>
<comment type="caution">
    <text evidence="5">The sequence shown here is derived from an EMBL/GenBank/DDBJ whole genome shotgun (WGS) entry which is preliminary data.</text>
</comment>
<dbReference type="PANTHER" id="PTHR37418">
    <property type="entry name" value="3-KETO-5-AMINOHEXANOATE CLEAVAGE ENZYME-RELATED"/>
    <property type="match status" value="1"/>
</dbReference>
<keyword evidence="3" id="KW-0479">Metal-binding</keyword>
<dbReference type="Gene3D" id="3.20.20.70">
    <property type="entry name" value="Aldolase class I"/>
    <property type="match status" value="1"/>
</dbReference>
<dbReference type="AlphaFoldDB" id="A0AAE3XX33"/>